<keyword evidence="2" id="KW-1185">Reference proteome</keyword>
<organism evidence="1 2">
    <name type="scientific">Potamilus streckersoni</name>
    <dbReference type="NCBI Taxonomy" id="2493646"/>
    <lineage>
        <taxon>Eukaryota</taxon>
        <taxon>Metazoa</taxon>
        <taxon>Spiralia</taxon>
        <taxon>Lophotrochozoa</taxon>
        <taxon>Mollusca</taxon>
        <taxon>Bivalvia</taxon>
        <taxon>Autobranchia</taxon>
        <taxon>Heteroconchia</taxon>
        <taxon>Palaeoheterodonta</taxon>
        <taxon>Unionida</taxon>
        <taxon>Unionoidea</taxon>
        <taxon>Unionidae</taxon>
        <taxon>Ambleminae</taxon>
        <taxon>Lampsilini</taxon>
        <taxon>Potamilus</taxon>
    </lineage>
</organism>
<dbReference type="Proteomes" id="UP001195483">
    <property type="component" value="Unassembled WGS sequence"/>
</dbReference>
<reference evidence="1" key="3">
    <citation type="submission" date="2023-05" db="EMBL/GenBank/DDBJ databases">
        <authorList>
            <person name="Smith C.H."/>
        </authorList>
    </citation>
    <scope>NUCLEOTIDE SEQUENCE</scope>
    <source>
        <strain evidence="1">CHS0354</strain>
        <tissue evidence="1">Mantle</tissue>
    </source>
</reference>
<dbReference type="AlphaFoldDB" id="A0AAE0VXB9"/>
<accession>A0AAE0VXB9</accession>
<evidence type="ECO:0000313" key="1">
    <source>
        <dbReference type="EMBL" id="KAK3592545.1"/>
    </source>
</evidence>
<name>A0AAE0VXB9_9BIVA</name>
<proteinExistence type="predicted"/>
<reference evidence="1" key="2">
    <citation type="journal article" date="2021" name="Genome Biol. Evol.">
        <title>Developing a high-quality reference genome for a parasitic bivalve with doubly uniparental inheritance (Bivalvia: Unionida).</title>
        <authorList>
            <person name="Smith C.H."/>
        </authorList>
    </citation>
    <scope>NUCLEOTIDE SEQUENCE</scope>
    <source>
        <strain evidence="1">CHS0354</strain>
        <tissue evidence="1">Mantle</tissue>
    </source>
</reference>
<reference evidence="1" key="1">
    <citation type="journal article" date="2021" name="Genome Biol. Evol.">
        <title>A High-Quality Reference Genome for a Parasitic Bivalve with Doubly Uniparental Inheritance (Bivalvia: Unionida).</title>
        <authorList>
            <person name="Smith C.H."/>
        </authorList>
    </citation>
    <scope>NUCLEOTIDE SEQUENCE</scope>
    <source>
        <strain evidence="1">CHS0354</strain>
    </source>
</reference>
<protein>
    <submittedName>
        <fullName evidence="1">Uncharacterized protein</fullName>
    </submittedName>
</protein>
<comment type="caution">
    <text evidence="1">The sequence shown here is derived from an EMBL/GenBank/DDBJ whole genome shotgun (WGS) entry which is preliminary data.</text>
</comment>
<evidence type="ECO:0000313" key="2">
    <source>
        <dbReference type="Proteomes" id="UP001195483"/>
    </source>
</evidence>
<sequence>MTAQSKIHWPPFTQNSSKWNLVAVPSSVTATVRTMATAFLGIETKTPGQIQLPFPRPVGTSMATIAHLVEHKIHAVRMGDFVPAKARPGVTHLCVHTVRMRDFVLAKARPGVTHLCVHTVRMRDFVPAKARPGVTHLCVHTVRMRDFVPAKARPGVTHLCVHTVRMMDFVPAKAKPGVPHLCSQCKDVDFLSTKARPGVPHVCIHGETLPFFRPEITNTVECTFKNQLTSN</sequence>
<dbReference type="EMBL" id="JAEAOA010000395">
    <property type="protein sequence ID" value="KAK3592545.1"/>
    <property type="molecule type" value="Genomic_DNA"/>
</dbReference>
<gene>
    <name evidence="1" type="ORF">CHS0354_005604</name>
</gene>